<dbReference type="PANTHER" id="PTHR36460">
    <property type="entry name" value="UPF0132 DOMAIN PROTEIN (AFU_ORTHOLOGUE AFUA_3G10255)"/>
    <property type="match status" value="1"/>
</dbReference>
<keyword evidence="3 5" id="KW-1133">Transmembrane helix</keyword>
<evidence type="ECO:0000313" key="6">
    <source>
        <dbReference type="EMBL" id="OAJ38909.1"/>
    </source>
</evidence>
<comment type="subcellular location">
    <subcellularLocation>
        <location evidence="1">Membrane</location>
        <topology evidence="1">Multi-pass membrane protein</topology>
    </subcellularLocation>
</comment>
<reference evidence="6 7" key="2">
    <citation type="submission" date="2016-05" db="EMBL/GenBank/DDBJ databases">
        <title>Lineage-specific infection strategies underlie the spectrum of fungal disease in amphibians.</title>
        <authorList>
            <person name="Cuomo C.A."/>
            <person name="Farrer R.A."/>
            <person name="James T."/>
            <person name="Longcore J."/>
            <person name="Birren B."/>
        </authorList>
    </citation>
    <scope>NUCLEOTIDE SEQUENCE [LARGE SCALE GENOMIC DNA]</scope>
    <source>
        <strain evidence="6 7">JEL423</strain>
    </source>
</reference>
<dbReference type="VEuPathDB" id="FungiDB:BDEG_22803"/>
<dbReference type="STRING" id="403673.A0A177WFN4"/>
<name>A0A177WFN4_BATDL</name>
<dbReference type="GO" id="GO:0016020">
    <property type="term" value="C:membrane"/>
    <property type="evidence" value="ECO:0007669"/>
    <property type="project" value="UniProtKB-SubCell"/>
</dbReference>
<proteinExistence type="predicted"/>
<organism evidence="6 7">
    <name type="scientific">Batrachochytrium dendrobatidis (strain JEL423)</name>
    <dbReference type="NCBI Taxonomy" id="403673"/>
    <lineage>
        <taxon>Eukaryota</taxon>
        <taxon>Fungi</taxon>
        <taxon>Fungi incertae sedis</taxon>
        <taxon>Chytridiomycota</taxon>
        <taxon>Chytridiomycota incertae sedis</taxon>
        <taxon>Chytridiomycetes</taxon>
        <taxon>Rhizophydiales</taxon>
        <taxon>Rhizophydiales incertae sedis</taxon>
        <taxon>Batrachochytrium</taxon>
    </lineage>
</organism>
<feature type="transmembrane region" description="Helical" evidence="5">
    <location>
        <begin position="126"/>
        <end position="144"/>
    </location>
</feature>
<dbReference type="eggNOG" id="ENOG502S13M">
    <property type="taxonomic scope" value="Eukaryota"/>
</dbReference>
<accession>A0A177WFN4</accession>
<evidence type="ECO:0000256" key="4">
    <source>
        <dbReference type="ARBA" id="ARBA00023136"/>
    </source>
</evidence>
<gene>
    <name evidence="6" type="ORF">BDEG_22803</name>
</gene>
<dbReference type="PANTHER" id="PTHR36460:SF1">
    <property type="entry name" value="UPF0132 DOMAIN PROTEIN (AFU_ORTHOLOGUE AFUA_3G10255)"/>
    <property type="match status" value="1"/>
</dbReference>
<feature type="transmembrane region" description="Helical" evidence="5">
    <location>
        <begin position="70"/>
        <end position="89"/>
    </location>
</feature>
<evidence type="ECO:0000256" key="1">
    <source>
        <dbReference type="ARBA" id="ARBA00004141"/>
    </source>
</evidence>
<dbReference type="EMBL" id="DS022302">
    <property type="protein sequence ID" value="OAJ38909.1"/>
    <property type="molecule type" value="Genomic_DNA"/>
</dbReference>
<keyword evidence="4 5" id="KW-0472">Membrane</keyword>
<protein>
    <submittedName>
        <fullName evidence="6">Uncharacterized protein</fullName>
    </submittedName>
</protein>
<dbReference type="AlphaFoldDB" id="A0A177WFN4"/>
<evidence type="ECO:0000256" key="2">
    <source>
        <dbReference type="ARBA" id="ARBA00022692"/>
    </source>
</evidence>
<evidence type="ECO:0000256" key="5">
    <source>
        <dbReference type="SAM" id="Phobius"/>
    </source>
</evidence>
<evidence type="ECO:0000313" key="7">
    <source>
        <dbReference type="Proteomes" id="UP000077115"/>
    </source>
</evidence>
<sequence>MSYHYGQGGVRLPDDDIENDVTLPSGVGGANLSSGSGLSPYSIAGQASGAPPGTIRVNKYETSMPLRLDIAAALAYALGPVTGILFLIFETKNDYVRFHSWQSALVFVSIMAVHAFLGLFSSTMAWLIFGLEITLALWLGYQAYVNSDTLARYQVPYFGPLASTWVDAE</sequence>
<dbReference type="Proteomes" id="UP000077115">
    <property type="component" value="Unassembled WGS sequence"/>
</dbReference>
<reference evidence="6 7" key="1">
    <citation type="submission" date="2006-10" db="EMBL/GenBank/DDBJ databases">
        <title>The Genome Sequence of Batrachochytrium dendrobatidis JEL423.</title>
        <authorList>
            <consortium name="The Broad Institute Genome Sequencing Platform"/>
            <person name="Birren B."/>
            <person name="Lander E."/>
            <person name="Galagan J."/>
            <person name="Cuomo C."/>
            <person name="Devon K."/>
            <person name="Jaffe D."/>
            <person name="Butler J."/>
            <person name="Alvarez P."/>
            <person name="Gnerre S."/>
            <person name="Grabherr M."/>
            <person name="Kleber M."/>
            <person name="Mauceli E."/>
            <person name="Brockman W."/>
            <person name="Young S."/>
            <person name="LaButti K."/>
            <person name="Sykes S."/>
            <person name="DeCaprio D."/>
            <person name="Crawford M."/>
            <person name="Koehrsen M."/>
            <person name="Engels R."/>
            <person name="Montgomery P."/>
            <person name="Pearson M."/>
            <person name="Howarth C."/>
            <person name="Larson L."/>
            <person name="White J."/>
            <person name="O'Leary S."/>
            <person name="Kodira C."/>
            <person name="Zeng Q."/>
            <person name="Yandava C."/>
            <person name="Alvarado L."/>
            <person name="Longcore J."/>
            <person name="James T."/>
        </authorList>
    </citation>
    <scope>NUCLEOTIDE SEQUENCE [LARGE SCALE GENOMIC DNA]</scope>
    <source>
        <strain evidence="6 7">JEL423</strain>
    </source>
</reference>
<keyword evidence="2 5" id="KW-0812">Transmembrane</keyword>
<dbReference type="OrthoDB" id="5546837at2759"/>
<feature type="transmembrane region" description="Helical" evidence="5">
    <location>
        <begin position="101"/>
        <end position="120"/>
    </location>
</feature>
<evidence type="ECO:0000256" key="3">
    <source>
        <dbReference type="ARBA" id="ARBA00022989"/>
    </source>
</evidence>